<accession>A0A8D1FIW3</accession>
<proteinExistence type="predicted"/>
<dbReference type="Ensembl" id="ENSSSCT00040087432.1">
    <property type="protein sequence ID" value="ENSSSCP00040038408.1"/>
    <property type="gene ID" value="ENSSSCG00040064075.1"/>
</dbReference>
<organism evidence="1 2">
    <name type="scientific">Sus scrofa</name>
    <name type="common">Pig</name>
    <dbReference type="NCBI Taxonomy" id="9823"/>
    <lineage>
        <taxon>Eukaryota</taxon>
        <taxon>Metazoa</taxon>
        <taxon>Chordata</taxon>
        <taxon>Craniata</taxon>
        <taxon>Vertebrata</taxon>
        <taxon>Euteleostomi</taxon>
        <taxon>Mammalia</taxon>
        <taxon>Eutheria</taxon>
        <taxon>Laurasiatheria</taxon>
        <taxon>Artiodactyla</taxon>
        <taxon>Suina</taxon>
        <taxon>Suidae</taxon>
        <taxon>Sus</taxon>
    </lineage>
</organism>
<dbReference type="Proteomes" id="UP000694722">
    <property type="component" value="Unplaced"/>
</dbReference>
<name>A0A8D1FIW3_PIG</name>
<evidence type="ECO:0000313" key="1">
    <source>
        <dbReference type="Ensembl" id="ENSSSCP00040038408.1"/>
    </source>
</evidence>
<reference evidence="1" key="1">
    <citation type="submission" date="2025-08" db="UniProtKB">
        <authorList>
            <consortium name="Ensembl"/>
        </authorList>
    </citation>
    <scope>IDENTIFICATION</scope>
</reference>
<sequence>MTRTTARRMMMIRMATRRSSLTGHWLPYTTSLKVVITVVPNSQTWTLAITKRPTDNNCWRGCREKGTLLHCWWECKLIQPLWNTVWRFLRKLNIDLPYDAAIPLLGIYLDKTFIQKDTCTHMFIEAYSQQTRYGNILNVHQ</sequence>
<protein>
    <submittedName>
        <fullName evidence="1">Uncharacterized protein</fullName>
    </submittedName>
</protein>
<evidence type="ECO:0000313" key="2">
    <source>
        <dbReference type="Proteomes" id="UP000694722"/>
    </source>
</evidence>
<dbReference type="AlphaFoldDB" id="A0A8D1FIW3"/>